<evidence type="ECO:0000256" key="4">
    <source>
        <dbReference type="ARBA" id="ARBA00023186"/>
    </source>
</evidence>
<organism evidence="6 7">
    <name type="scientific">Biomphalaria pfeifferi</name>
    <name type="common">Bloodfluke planorb</name>
    <name type="synonym">Freshwater snail</name>
    <dbReference type="NCBI Taxonomy" id="112525"/>
    <lineage>
        <taxon>Eukaryota</taxon>
        <taxon>Metazoa</taxon>
        <taxon>Spiralia</taxon>
        <taxon>Lophotrochozoa</taxon>
        <taxon>Mollusca</taxon>
        <taxon>Gastropoda</taxon>
        <taxon>Heterobranchia</taxon>
        <taxon>Euthyneura</taxon>
        <taxon>Panpulmonata</taxon>
        <taxon>Hygrophila</taxon>
        <taxon>Lymnaeoidea</taxon>
        <taxon>Planorbidae</taxon>
        <taxon>Biomphalaria</taxon>
    </lineage>
</organism>
<dbReference type="InterPro" id="IPR013857">
    <property type="entry name" value="NADH-UbQ_OxRdtase-assoc_prot30"/>
</dbReference>
<dbReference type="AlphaFoldDB" id="A0AAD8B3H2"/>
<keyword evidence="3" id="KW-0496">Mitochondrion</keyword>
<evidence type="ECO:0000256" key="2">
    <source>
        <dbReference type="ARBA" id="ARBA00007884"/>
    </source>
</evidence>
<comment type="similarity">
    <text evidence="2">Belongs to the CIA30 family.</text>
</comment>
<keyword evidence="7" id="KW-1185">Reference proteome</keyword>
<protein>
    <submittedName>
        <fullName evidence="6">Complex I intermediate-associated protein 30 mitochondrial</fullName>
    </submittedName>
</protein>
<accession>A0AAD8B3H2</accession>
<dbReference type="Proteomes" id="UP001233172">
    <property type="component" value="Unassembled WGS sequence"/>
</dbReference>
<evidence type="ECO:0000259" key="5">
    <source>
        <dbReference type="Pfam" id="PF08547"/>
    </source>
</evidence>
<dbReference type="GO" id="GO:0032981">
    <property type="term" value="P:mitochondrial respiratory chain complex I assembly"/>
    <property type="evidence" value="ECO:0007669"/>
    <property type="project" value="TreeGrafter"/>
</dbReference>
<reference evidence="6" key="1">
    <citation type="journal article" date="2023" name="PLoS Negl. Trop. Dis.">
        <title>A genome sequence for Biomphalaria pfeifferi, the major vector snail for the human-infecting parasite Schistosoma mansoni.</title>
        <authorList>
            <person name="Bu L."/>
            <person name="Lu L."/>
            <person name="Laidemitt M.R."/>
            <person name="Zhang S.M."/>
            <person name="Mutuku M."/>
            <person name="Mkoji G."/>
            <person name="Steinauer M."/>
            <person name="Loker E.S."/>
        </authorList>
    </citation>
    <scope>NUCLEOTIDE SEQUENCE</scope>
    <source>
        <strain evidence="6">KasaAsao</strain>
    </source>
</reference>
<reference evidence="6" key="2">
    <citation type="submission" date="2023-04" db="EMBL/GenBank/DDBJ databases">
        <authorList>
            <person name="Bu L."/>
            <person name="Lu L."/>
            <person name="Laidemitt M.R."/>
            <person name="Zhang S.M."/>
            <person name="Mutuku M."/>
            <person name="Mkoji G."/>
            <person name="Steinauer M."/>
            <person name="Loker E.S."/>
        </authorList>
    </citation>
    <scope>NUCLEOTIDE SEQUENCE</scope>
    <source>
        <strain evidence="6">KasaAsao</strain>
        <tissue evidence="6">Whole Snail</tissue>
    </source>
</reference>
<dbReference type="InterPro" id="IPR039131">
    <property type="entry name" value="NDUFAF1"/>
</dbReference>
<dbReference type="PANTHER" id="PTHR13194">
    <property type="entry name" value="COMPLEX I INTERMEDIATE-ASSOCIATED PROTEIN 30"/>
    <property type="match status" value="1"/>
</dbReference>
<keyword evidence="4" id="KW-0143">Chaperone</keyword>
<dbReference type="EMBL" id="JASAOG010000159">
    <property type="protein sequence ID" value="KAK0046822.1"/>
    <property type="molecule type" value="Genomic_DNA"/>
</dbReference>
<dbReference type="SUPFAM" id="SSF49785">
    <property type="entry name" value="Galactose-binding domain-like"/>
    <property type="match status" value="1"/>
</dbReference>
<dbReference type="Pfam" id="PF08547">
    <property type="entry name" value="CIA30"/>
    <property type="match status" value="1"/>
</dbReference>
<evidence type="ECO:0000313" key="6">
    <source>
        <dbReference type="EMBL" id="KAK0046822.1"/>
    </source>
</evidence>
<comment type="subcellular location">
    <subcellularLocation>
        <location evidence="1">Mitochondrion</location>
    </subcellularLocation>
</comment>
<dbReference type="GO" id="GO:0051082">
    <property type="term" value="F:unfolded protein binding"/>
    <property type="evidence" value="ECO:0007669"/>
    <property type="project" value="TreeGrafter"/>
</dbReference>
<dbReference type="InterPro" id="IPR008979">
    <property type="entry name" value="Galactose-bd-like_sf"/>
</dbReference>
<feature type="domain" description="NADH:ubiquinone oxidoreductase intermediate-associated protein 30" evidence="5">
    <location>
        <begin position="97"/>
        <end position="269"/>
    </location>
</feature>
<dbReference type="GO" id="GO:0006120">
    <property type="term" value="P:mitochondrial electron transport, NADH to ubiquinone"/>
    <property type="evidence" value="ECO:0007669"/>
    <property type="project" value="TreeGrafter"/>
</dbReference>
<dbReference type="PANTHER" id="PTHR13194:SF18">
    <property type="entry name" value="COMPLEX I INTERMEDIATE-ASSOCIATED PROTEIN 30, MITOCHONDRIAL"/>
    <property type="match status" value="1"/>
</dbReference>
<proteinExistence type="inferred from homology"/>
<sequence length="298" mass="34427">MSALTSPRSLLKNVAENFNQISIFKQSSTRSSTVIVYQKTKSGRDEEPEKPPLRKAASAAFKSIIPETKKFIIEQKDIWTRSPMIECEHGNYEVLCRFNNQSEVDKWIVSTDSDNKGGKSTAEFTFSKNKTGWFHGNICKEIPKDGLTKYAGWANITTKTPKKSFFRETNWDWSLFNCIVFKVRGDGRPYNIVLGCNFYYDVNWLNRWTFPLYTRGGPYWQISKLPFSRFYLSHHGRIQDIQEYPCLSLVNSLGITVMDSAEGPFSLEIESIALMYDVNLTEKHAYELFEDRNFQGNC</sequence>
<comment type="caution">
    <text evidence="6">The sequence shown here is derived from an EMBL/GenBank/DDBJ whole genome shotgun (WGS) entry which is preliminary data.</text>
</comment>
<gene>
    <name evidence="6" type="ORF">Bpfe_023689</name>
</gene>
<name>A0AAD8B3H2_BIOPF</name>
<dbReference type="GO" id="GO:0005739">
    <property type="term" value="C:mitochondrion"/>
    <property type="evidence" value="ECO:0007669"/>
    <property type="project" value="UniProtKB-SubCell"/>
</dbReference>
<evidence type="ECO:0000256" key="3">
    <source>
        <dbReference type="ARBA" id="ARBA00023128"/>
    </source>
</evidence>
<evidence type="ECO:0000256" key="1">
    <source>
        <dbReference type="ARBA" id="ARBA00004173"/>
    </source>
</evidence>
<evidence type="ECO:0000313" key="7">
    <source>
        <dbReference type="Proteomes" id="UP001233172"/>
    </source>
</evidence>